<accession>M1T326</accession>
<dbReference type="EMBL" id="KC152961">
    <property type="protein sequence ID" value="AGG36649.1"/>
    <property type="molecule type" value="Genomic_DNA"/>
</dbReference>
<proteinExistence type="predicted"/>
<sequence>MNMKMTAEQFNERLAHIVKCWVEFGYEVETWEEFLAAELKGMELQAELTAEVEQRLQYALNSLKTLKLIGGE</sequence>
<dbReference type="AlphaFoldDB" id="M1T326"/>
<organism evidence="1">
    <name type="scientific">Vibrio cholerae serotype O1 biovar El Tor</name>
    <dbReference type="NCBI Taxonomy" id="686"/>
    <lineage>
        <taxon>Bacteria</taxon>
        <taxon>Pseudomonadati</taxon>
        <taxon>Pseudomonadota</taxon>
        <taxon>Gammaproteobacteria</taxon>
        <taxon>Vibrionales</taxon>
        <taxon>Vibrionaceae</taxon>
        <taxon>Vibrio</taxon>
    </lineage>
</organism>
<name>M1T326_VIBCE</name>
<reference evidence="1" key="1">
    <citation type="journal article" date="2013" name="Nature">
        <title>A bacteriophage encodes its own CRISPR/Cas adaptive response to evade host innate immunity.</title>
        <authorList>
            <person name="Seed K.D."/>
            <person name="Lazinski D.W."/>
            <person name="Calderwood S.B."/>
            <person name="Camilli A."/>
        </authorList>
    </citation>
    <scope>NUCLEOTIDE SEQUENCE</scope>
    <source>
        <strain evidence="1">KS229</strain>
    </source>
</reference>
<protein>
    <submittedName>
        <fullName evidence="1">Uncharacterized protein</fullName>
    </submittedName>
</protein>
<evidence type="ECO:0000313" key="1">
    <source>
        <dbReference type="EMBL" id="AGG36649.1"/>
    </source>
</evidence>